<dbReference type="Proteomes" id="UP000095280">
    <property type="component" value="Unplaced"/>
</dbReference>
<keyword evidence="1" id="KW-1185">Reference proteome</keyword>
<evidence type="ECO:0000313" key="2">
    <source>
        <dbReference type="WBParaSite" id="maker-unitig_32507-snap-gene-0.2-mRNA-1"/>
    </source>
</evidence>
<name>A0A1I8FFD0_9PLAT</name>
<accession>A0A1I8FFD0</accession>
<sequence>YLLSIIERDKARPARPAQFIDALAARRALCDSATRAYHQPACCELLNGTRCFNRFTPGRPGSPPRPRRIRSAFVSGRRRDALAERRQAIQSESSPFLRSARCPTAQRWSAWRNLGWPTAVESILAGSSADPYTAGLLVDTGQLAWHQSTPGRVFEAHADRLKAEQRSADQRVNLLKRDEVAKNGLVPNWDELTAELGPADVAKAYAELQVSHDYIGLRAAVATARQLWACLQGFGCLVHALLLEAQQMLIKCAPSADCLSAQERTPVESEYECLSFPPPRLLRPPHQPQHRRVEYVELDQKRIDWIVRLIVCRNSNSSACYGIDSGSSTSMLALLSSLGLPVASFRIVLAFAPAQALLVAASEGAANASATIAETEICRPGVWPARLNARFLLVEEPDGGAVFSSAGSAMAELAKQSLEHLLPASFYRRTPDMLYMHRDNCELSLICVLTCGDNLPRDRLSQLVGRPVSRSVEPPAPTARRSLNS</sequence>
<dbReference type="AlphaFoldDB" id="A0A1I8FFD0"/>
<reference evidence="2" key="1">
    <citation type="submission" date="2016-11" db="UniProtKB">
        <authorList>
            <consortium name="WormBaseParasite"/>
        </authorList>
    </citation>
    <scope>IDENTIFICATION</scope>
</reference>
<proteinExistence type="predicted"/>
<evidence type="ECO:0000313" key="1">
    <source>
        <dbReference type="Proteomes" id="UP000095280"/>
    </source>
</evidence>
<organism evidence="1 2">
    <name type="scientific">Macrostomum lignano</name>
    <dbReference type="NCBI Taxonomy" id="282301"/>
    <lineage>
        <taxon>Eukaryota</taxon>
        <taxon>Metazoa</taxon>
        <taxon>Spiralia</taxon>
        <taxon>Lophotrochozoa</taxon>
        <taxon>Platyhelminthes</taxon>
        <taxon>Rhabditophora</taxon>
        <taxon>Macrostomorpha</taxon>
        <taxon>Macrostomida</taxon>
        <taxon>Macrostomidae</taxon>
        <taxon>Macrostomum</taxon>
    </lineage>
</organism>
<dbReference type="WBParaSite" id="maker-unitig_32507-snap-gene-0.2-mRNA-1">
    <property type="protein sequence ID" value="maker-unitig_32507-snap-gene-0.2-mRNA-1"/>
    <property type="gene ID" value="maker-unitig_32507-snap-gene-0.2"/>
</dbReference>
<protein>
    <submittedName>
        <fullName evidence="2">PseudoU_synth_2 domain-containing protein</fullName>
    </submittedName>
</protein>